<dbReference type="EMBL" id="NFDN01000047">
    <property type="protein sequence ID" value="OTY59991.1"/>
    <property type="molecule type" value="Genomic_DNA"/>
</dbReference>
<feature type="transmembrane region" description="Helical" evidence="1">
    <location>
        <begin position="6"/>
        <end position="26"/>
    </location>
</feature>
<organism evidence="2 3">
    <name type="scientific">Bacillus thuringiensis serovar yosoo</name>
    <dbReference type="NCBI Taxonomy" id="180848"/>
    <lineage>
        <taxon>Bacteria</taxon>
        <taxon>Bacillati</taxon>
        <taxon>Bacillota</taxon>
        <taxon>Bacilli</taxon>
        <taxon>Bacillales</taxon>
        <taxon>Bacillaceae</taxon>
        <taxon>Bacillus</taxon>
        <taxon>Bacillus cereus group</taxon>
    </lineage>
</organism>
<evidence type="ECO:0000256" key="1">
    <source>
        <dbReference type="SAM" id="Phobius"/>
    </source>
</evidence>
<sequence length="117" mass="13688">MGRNLLRYGIISIAFITIPIVFILLASAHFIPKEYNEEWPEVKKTAELITIGYFKKERNLDIVIETIKPSEEYRTHEIYLHGHVINNKHQKVSVIVNFSDNYSIRDITENSLKTRSI</sequence>
<keyword evidence="1" id="KW-0812">Transmembrane</keyword>
<reference evidence="2 3" key="1">
    <citation type="submission" date="2016-10" db="EMBL/GenBank/DDBJ databases">
        <title>Comparative genomics of Bacillus thuringiensis reveals a path to pathogens against multiple invertebrate hosts.</title>
        <authorList>
            <person name="Zheng J."/>
            <person name="Gao Q."/>
            <person name="Liu H."/>
            <person name="Peng D."/>
            <person name="Ruan L."/>
            <person name="Sun M."/>
        </authorList>
    </citation>
    <scope>NUCLEOTIDE SEQUENCE [LARGE SCALE GENOMIC DNA]</scope>
    <source>
        <strain evidence="2">BGSC 4CA1</strain>
    </source>
</reference>
<dbReference type="RefSeq" id="WP_000533251.1">
    <property type="nucleotide sequence ID" value="NZ_NFDN01000047.1"/>
</dbReference>
<evidence type="ECO:0000313" key="3">
    <source>
        <dbReference type="Proteomes" id="UP000195129"/>
    </source>
</evidence>
<evidence type="ECO:0000313" key="2">
    <source>
        <dbReference type="EMBL" id="OTY59991.1"/>
    </source>
</evidence>
<keyword evidence="1" id="KW-1133">Transmembrane helix</keyword>
<dbReference type="AlphaFoldDB" id="A0A9X6IGH8"/>
<dbReference type="Proteomes" id="UP000195129">
    <property type="component" value="Unassembled WGS sequence"/>
</dbReference>
<keyword evidence="1" id="KW-0472">Membrane</keyword>
<name>A0A9X6IGH8_BACTU</name>
<accession>A0A9X6IGH8</accession>
<protein>
    <submittedName>
        <fullName evidence="2">Phosphoglycolate phosphatase</fullName>
    </submittedName>
</protein>
<comment type="caution">
    <text evidence="2">The sequence shown here is derived from an EMBL/GenBank/DDBJ whole genome shotgun (WGS) entry which is preliminary data.</text>
</comment>
<gene>
    <name evidence="2" type="ORF">BK746_08690</name>
</gene>
<proteinExistence type="predicted"/>